<dbReference type="EMBL" id="JAICCE010000001">
    <property type="protein sequence ID" value="KAG9281941.1"/>
    <property type="molecule type" value="Genomic_DNA"/>
</dbReference>
<evidence type="ECO:0000256" key="2">
    <source>
        <dbReference type="ARBA" id="ARBA00022771"/>
    </source>
</evidence>
<keyword evidence="1" id="KW-0479">Metal-binding</keyword>
<dbReference type="Pfam" id="PF22191">
    <property type="entry name" value="IBR_1"/>
    <property type="match status" value="1"/>
</dbReference>
<evidence type="ECO:0008006" key="6">
    <source>
        <dbReference type="Google" id="ProtNLM"/>
    </source>
</evidence>
<gene>
    <name evidence="4" type="ORF">AMEX_G520</name>
</gene>
<evidence type="ECO:0000313" key="5">
    <source>
        <dbReference type="Proteomes" id="UP000752171"/>
    </source>
</evidence>
<name>A0A8T2MML0_ASTMX</name>
<dbReference type="CDD" id="cd20336">
    <property type="entry name" value="Rcat_RBR"/>
    <property type="match status" value="1"/>
</dbReference>
<protein>
    <recommendedName>
        <fullName evidence="6">RBR-type E3 ubiquitin transferase</fullName>
    </recommendedName>
</protein>
<dbReference type="KEGG" id="amex:103034418"/>
<dbReference type="InterPro" id="IPR017907">
    <property type="entry name" value="Znf_RING_CS"/>
</dbReference>
<dbReference type="Proteomes" id="UP000752171">
    <property type="component" value="Unassembled WGS sequence"/>
</dbReference>
<dbReference type="Gene3D" id="1.20.120.1750">
    <property type="match status" value="1"/>
</dbReference>
<dbReference type="PROSITE" id="PS00518">
    <property type="entry name" value="ZF_RING_1"/>
    <property type="match status" value="1"/>
</dbReference>
<keyword evidence="3" id="KW-0862">Zinc</keyword>
<dbReference type="AlphaFoldDB" id="A0A8T2MML0"/>
<evidence type="ECO:0000256" key="3">
    <source>
        <dbReference type="ARBA" id="ARBA00022833"/>
    </source>
</evidence>
<comment type="caution">
    <text evidence="4">The sequence shown here is derived from an EMBL/GenBank/DDBJ whole genome shotgun (WGS) entry which is preliminary data.</text>
</comment>
<proteinExistence type="predicted"/>
<dbReference type="SUPFAM" id="SSF57850">
    <property type="entry name" value="RING/U-box"/>
    <property type="match status" value="1"/>
</dbReference>
<sequence>MPPKASKIIKNITENTAEDGDGEAKKTCQNTVRGRGRQKGIRISRTETQMGAGTSQTQDRIGVLSLLDMKAFSSLLPLRPVQEPIVDIEPEPDPCRTCPVCSSLLKPVLDPAGKTLPLQQCPLCQAAQPLCELCLYPCSDKDTATCTNNSCQLVATLLSCERVTDLTSKVYGCPQFRACPNCHSLIMHERGCKYVTCTQCSHKYCFICLQKTEECRKDAGKYWSLTCSKPRAARQRFQT</sequence>
<keyword evidence="2" id="KW-0863">Zinc-finger</keyword>
<accession>A0A8T2MML0</accession>
<dbReference type="GO" id="GO:0008270">
    <property type="term" value="F:zinc ion binding"/>
    <property type="evidence" value="ECO:0007669"/>
    <property type="project" value="UniProtKB-KW"/>
</dbReference>
<organism evidence="4 5">
    <name type="scientific">Astyanax mexicanus</name>
    <name type="common">Blind cave fish</name>
    <name type="synonym">Astyanax fasciatus mexicanus</name>
    <dbReference type="NCBI Taxonomy" id="7994"/>
    <lineage>
        <taxon>Eukaryota</taxon>
        <taxon>Metazoa</taxon>
        <taxon>Chordata</taxon>
        <taxon>Craniata</taxon>
        <taxon>Vertebrata</taxon>
        <taxon>Euteleostomi</taxon>
        <taxon>Actinopterygii</taxon>
        <taxon>Neopterygii</taxon>
        <taxon>Teleostei</taxon>
        <taxon>Ostariophysi</taxon>
        <taxon>Characiformes</taxon>
        <taxon>Characoidei</taxon>
        <taxon>Acestrorhamphidae</taxon>
        <taxon>Acestrorhamphinae</taxon>
        <taxon>Astyanax</taxon>
    </lineage>
</organism>
<evidence type="ECO:0000313" key="4">
    <source>
        <dbReference type="EMBL" id="KAG9281941.1"/>
    </source>
</evidence>
<reference evidence="4 5" key="1">
    <citation type="submission" date="2021-07" db="EMBL/GenBank/DDBJ databases">
        <authorList>
            <person name="Imarazene B."/>
            <person name="Zahm M."/>
            <person name="Klopp C."/>
            <person name="Cabau C."/>
            <person name="Beille S."/>
            <person name="Jouanno E."/>
            <person name="Castinel A."/>
            <person name="Lluch J."/>
            <person name="Gil L."/>
            <person name="Kuchtly C."/>
            <person name="Lopez Roques C."/>
            <person name="Donnadieu C."/>
            <person name="Parrinello H."/>
            <person name="Journot L."/>
            <person name="Du K."/>
            <person name="Schartl M."/>
            <person name="Retaux S."/>
            <person name="Guiguen Y."/>
        </authorList>
    </citation>
    <scope>NUCLEOTIDE SEQUENCE [LARGE SCALE GENOMIC DNA]</scope>
    <source>
        <strain evidence="4">Pach_M1</strain>
        <tissue evidence="4">Testis</tissue>
    </source>
</reference>
<evidence type="ECO:0000256" key="1">
    <source>
        <dbReference type="ARBA" id="ARBA00022723"/>
    </source>
</evidence>